<accession>A0A0C3D5K1</accession>
<evidence type="ECO:0000313" key="2">
    <source>
        <dbReference type="Proteomes" id="UP000053989"/>
    </source>
</evidence>
<keyword evidence="2" id="KW-1185">Reference proteome</keyword>
<name>A0A0C3D5K1_9AGAM</name>
<dbReference type="InParanoid" id="A0A0C3D5K1"/>
<reference evidence="1 2" key="1">
    <citation type="submission" date="2014-04" db="EMBL/GenBank/DDBJ databases">
        <authorList>
            <consortium name="DOE Joint Genome Institute"/>
            <person name="Kuo A."/>
            <person name="Kohler A."/>
            <person name="Nagy L.G."/>
            <person name="Floudas D."/>
            <person name="Copeland A."/>
            <person name="Barry K.W."/>
            <person name="Cichocki N."/>
            <person name="Veneault-Fourrey C."/>
            <person name="LaButti K."/>
            <person name="Lindquist E.A."/>
            <person name="Lipzen A."/>
            <person name="Lundell T."/>
            <person name="Morin E."/>
            <person name="Murat C."/>
            <person name="Sun H."/>
            <person name="Tunlid A."/>
            <person name="Henrissat B."/>
            <person name="Grigoriev I.V."/>
            <person name="Hibbett D.S."/>
            <person name="Martin F."/>
            <person name="Nordberg H.P."/>
            <person name="Cantor M.N."/>
            <person name="Hua S.X."/>
        </authorList>
    </citation>
    <scope>NUCLEOTIDE SEQUENCE [LARGE SCALE GENOMIC DNA]</scope>
    <source>
        <strain evidence="1 2">Foug A</strain>
    </source>
</reference>
<reference evidence="2" key="2">
    <citation type="submission" date="2015-01" db="EMBL/GenBank/DDBJ databases">
        <title>Evolutionary Origins and Diversification of the Mycorrhizal Mutualists.</title>
        <authorList>
            <consortium name="DOE Joint Genome Institute"/>
            <consortium name="Mycorrhizal Genomics Consortium"/>
            <person name="Kohler A."/>
            <person name="Kuo A."/>
            <person name="Nagy L.G."/>
            <person name="Floudas D."/>
            <person name="Copeland A."/>
            <person name="Barry K.W."/>
            <person name="Cichocki N."/>
            <person name="Veneault-Fourrey C."/>
            <person name="LaButti K."/>
            <person name="Lindquist E.A."/>
            <person name="Lipzen A."/>
            <person name="Lundell T."/>
            <person name="Morin E."/>
            <person name="Murat C."/>
            <person name="Riley R."/>
            <person name="Ohm R."/>
            <person name="Sun H."/>
            <person name="Tunlid A."/>
            <person name="Henrissat B."/>
            <person name="Grigoriev I.V."/>
            <person name="Hibbett D.S."/>
            <person name="Martin F."/>
        </authorList>
    </citation>
    <scope>NUCLEOTIDE SEQUENCE [LARGE SCALE GENOMIC DNA]</scope>
    <source>
        <strain evidence="2">Foug A</strain>
    </source>
</reference>
<protein>
    <submittedName>
        <fullName evidence="1">Uncharacterized protein</fullName>
    </submittedName>
</protein>
<evidence type="ECO:0000313" key="1">
    <source>
        <dbReference type="EMBL" id="KIM56075.1"/>
    </source>
</evidence>
<dbReference type="AlphaFoldDB" id="A0A0C3D5K1"/>
<dbReference type="HOGENOM" id="CLU_2962181_0_0_1"/>
<gene>
    <name evidence="1" type="ORF">SCLCIDRAFT_265035</name>
</gene>
<organism evidence="1 2">
    <name type="scientific">Scleroderma citrinum Foug A</name>
    <dbReference type="NCBI Taxonomy" id="1036808"/>
    <lineage>
        <taxon>Eukaryota</taxon>
        <taxon>Fungi</taxon>
        <taxon>Dikarya</taxon>
        <taxon>Basidiomycota</taxon>
        <taxon>Agaricomycotina</taxon>
        <taxon>Agaricomycetes</taxon>
        <taxon>Agaricomycetidae</taxon>
        <taxon>Boletales</taxon>
        <taxon>Sclerodermatineae</taxon>
        <taxon>Sclerodermataceae</taxon>
        <taxon>Scleroderma</taxon>
    </lineage>
</organism>
<proteinExistence type="predicted"/>
<sequence length="59" mass="6529">MVRIGSARSLKKCRKSATNCSLPGPCQGVSFPRTTISHNTWTCSGEYISFNTLPKHRCI</sequence>
<dbReference type="Proteomes" id="UP000053989">
    <property type="component" value="Unassembled WGS sequence"/>
</dbReference>
<dbReference type="EMBL" id="KN822123">
    <property type="protein sequence ID" value="KIM56075.1"/>
    <property type="molecule type" value="Genomic_DNA"/>
</dbReference>